<proteinExistence type="predicted"/>
<reference evidence="1 2" key="1">
    <citation type="journal article" date="2011" name="Science">
        <title>The Selaginella genome identifies genetic changes associated with the evolution of vascular plants.</title>
        <authorList>
            <person name="Banks J.A."/>
            <person name="Nishiyama T."/>
            <person name="Hasebe M."/>
            <person name="Bowman J.L."/>
            <person name="Gribskov M."/>
            <person name="dePamphilis C."/>
            <person name="Albert V.A."/>
            <person name="Aono N."/>
            <person name="Aoyama T."/>
            <person name="Ambrose B.A."/>
            <person name="Ashton N.W."/>
            <person name="Axtell M.J."/>
            <person name="Barker E."/>
            <person name="Barker M.S."/>
            <person name="Bennetzen J.L."/>
            <person name="Bonawitz N.D."/>
            <person name="Chapple C."/>
            <person name="Cheng C."/>
            <person name="Correa L.G."/>
            <person name="Dacre M."/>
            <person name="DeBarry J."/>
            <person name="Dreyer I."/>
            <person name="Elias M."/>
            <person name="Engstrom E.M."/>
            <person name="Estelle M."/>
            <person name="Feng L."/>
            <person name="Finet C."/>
            <person name="Floyd S.K."/>
            <person name="Frommer W.B."/>
            <person name="Fujita T."/>
            <person name="Gramzow L."/>
            <person name="Gutensohn M."/>
            <person name="Harholt J."/>
            <person name="Hattori M."/>
            <person name="Heyl A."/>
            <person name="Hirai T."/>
            <person name="Hiwatashi Y."/>
            <person name="Ishikawa M."/>
            <person name="Iwata M."/>
            <person name="Karol K.G."/>
            <person name="Koehler B."/>
            <person name="Kolukisaoglu U."/>
            <person name="Kubo M."/>
            <person name="Kurata T."/>
            <person name="Lalonde S."/>
            <person name="Li K."/>
            <person name="Li Y."/>
            <person name="Litt A."/>
            <person name="Lyons E."/>
            <person name="Manning G."/>
            <person name="Maruyama T."/>
            <person name="Michael T.P."/>
            <person name="Mikami K."/>
            <person name="Miyazaki S."/>
            <person name="Morinaga S."/>
            <person name="Murata T."/>
            <person name="Mueller-Roeber B."/>
            <person name="Nelson D.R."/>
            <person name="Obara M."/>
            <person name="Oguri Y."/>
            <person name="Olmstead R.G."/>
            <person name="Onodera N."/>
            <person name="Petersen B.L."/>
            <person name="Pils B."/>
            <person name="Prigge M."/>
            <person name="Rensing S.A."/>
            <person name="Riano-Pachon D.M."/>
            <person name="Roberts A.W."/>
            <person name="Sato Y."/>
            <person name="Scheller H.V."/>
            <person name="Schulz B."/>
            <person name="Schulz C."/>
            <person name="Shakirov E.V."/>
            <person name="Shibagaki N."/>
            <person name="Shinohara N."/>
            <person name="Shippen D.E."/>
            <person name="Soerensen I."/>
            <person name="Sotooka R."/>
            <person name="Sugimoto N."/>
            <person name="Sugita M."/>
            <person name="Sumikawa N."/>
            <person name="Tanurdzic M."/>
            <person name="Theissen G."/>
            <person name="Ulvskov P."/>
            <person name="Wakazuki S."/>
            <person name="Weng J.K."/>
            <person name="Willats W.W."/>
            <person name="Wipf D."/>
            <person name="Wolf P.G."/>
            <person name="Yang L."/>
            <person name="Zimmer A.D."/>
            <person name="Zhu Q."/>
            <person name="Mitros T."/>
            <person name="Hellsten U."/>
            <person name="Loque D."/>
            <person name="Otillar R."/>
            <person name="Salamov A."/>
            <person name="Schmutz J."/>
            <person name="Shapiro H."/>
            <person name="Lindquist E."/>
            <person name="Lucas S."/>
            <person name="Rokhsar D."/>
            <person name="Grigoriev I.V."/>
        </authorList>
    </citation>
    <scope>NUCLEOTIDE SEQUENCE [LARGE SCALE GENOMIC DNA]</scope>
</reference>
<accession>D8T3Q1</accession>
<dbReference type="KEGG" id="smo:SELMODRAFT_428685"/>
<name>D8T3Q1_SELML</name>
<dbReference type="HOGENOM" id="CLU_1941724_0_0_1"/>
<evidence type="ECO:0000313" key="1">
    <source>
        <dbReference type="EMBL" id="EFJ08778.1"/>
    </source>
</evidence>
<organism evidence="2">
    <name type="scientific">Selaginella moellendorffii</name>
    <name type="common">Spikemoss</name>
    <dbReference type="NCBI Taxonomy" id="88036"/>
    <lineage>
        <taxon>Eukaryota</taxon>
        <taxon>Viridiplantae</taxon>
        <taxon>Streptophyta</taxon>
        <taxon>Embryophyta</taxon>
        <taxon>Tracheophyta</taxon>
        <taxon>Lycopodiopsida</taxon>
        <taxon>Selaginellales</taxon>
        <taxon>Selaginellaceae</taxon>
        <taxon>Selaginella</taxon>
    </lineage>
</organism>
<dbReference type="AlphaFoldDB" id="D8T3Q1"/>
<keyword evidence="2" id="KW-1185">Reference proteome</keyword>
<protein>
    <submittedName>
        <fullName evidence="1">Uncharacterized protein</fullName>
    </submittedName>
</protein>
<gene>
    <name evidence="1" type="ORF">SELMODRAFT_428685</name>
</gene>
<dbReference type="Proteomes" id="UP000001514">
    <property type="component" value="Unassembled WGS sequence"/>
</dbReference>
<dbReference type="EMBL" id="GL377670">
    <property type="protein sequence ID" value="EFJ08778.1"/>
    <property type="molecule type" value="Genomic_DNA"/>
</dbReference>
<sequence length="130" mass="14417">MLQLPKRKTLNIGLTHIQTLTVALTVLQKRREGFRSSTRAAGSANSIIDMNCIITEIKSRIESEPKLPTVRKFVQASHNRGEDPVKLWTRSGSESVSWASFSPKMIYATSAVCDWHQACPCQGSLVSTDL</sequence>
<dbReference type="InParanoid" id="D8T3Q1"/>
<evidence type="ECO:0000313" key="2">
    <source>
        <dbReference type="Proteomes" id="UP000001514"/>
    </source>
</evidence>
<dbReference type="Gramene" id="EFJ08778">
    <property type="protein sequence ID" value="EFJ08778"/>
    <property type="gene ID" value="SELMODRAFT_428685"/>
</dbReference>